<reference evidence="1 2" key="1">
    <citation type="journal article" date="2010" name="J. Bacteriol.">
        <title>Genome sequence of Lentisphaera araneosa HTCC2155T, the type species of the order Lentisphaerales in the phylum Lentisphaerae.</title>
        <authorList>
            <person name="Thrash J.C."/>
            <person name="Cho J.C."/>
            <person name="Vergin K.L."/>
            <person name="Morris R.M."/>
            <person name="Giovannoni S.J."/>
        </authorList>
    </citation>
    <scope>NUCLEOTIDE SEQUENCE [LARGE SCALE GENOMIC DNA]</scope>
    <source>
        <strain evidence="1 2">HTCC2155</strain>
    </source>
</reference>
<dbReference type="RefSeq" id="WP_007280876.1">
    <property type="nucleotide sequence ID" value="NZ_ABCK01000032.1"/>
</dbReference>
<dbReference type="OrthoDB" id="275181at2"/>
<protein>
    <recommendedName>
        <fullName evidence="3">AB hydrolase-1 domain-containing protein</fullName>
    </recommendedName>
</protein>
<dbReference type="InterPro" id="IPR029058">
    <property type="entry name" value="AB_hydrolase_fold"/>
</dbReference>
<gene>
    <name evidence="1" type="ORF">LNTAR_03544</name>
</gene>
<accession>A6DSR7</accession>
<dbReference type="EMBL" id="ABCK01000032">
    <property type="protein sequence ID" value="EDM25320.1"/>
    <property type="molecule type" value="Genomic_DNA"/>
</dbReference>
<dbReference type="PANTHER" id="PTHR37946">
    <property type="entry name" value="SLL1969 PROTEIN"/>
    <property type="match status" value="1"/>
</dbReference>
<proteinExistence type="predicted"/>
<evidence type="ECO:0000313" key="1">
    <source>
        <dbReference type="EMBL" id="EDM25320.1"/>
    </source>
</evidence>
<dbReference type="SUPFAM" id="SSF53474">
    <property type="entry name" value="alpha/beta-Hydrolases"/>
    <property type="match status" value="1"/>
</dbReference>
<dbReference type="eggNOG" id="COG1075">
    <property type="taxonomic scope" value="Bacteria"/>
</dbReference>
<organism evidence="1 2">
    <name type="scientific">Lentisphaera araneosa HTCC2155</name>
    <dbReference type="NCBI Taxonomy" id="313628"/>
    <lineage>
        <taxon>Bacteria</taxon>
        <taxon>Pseudomonadati</taxon>
        <taxon>Lentisphaerota</taxon>
        <taxon>Lentisphaeria</taxon>
        <taxon>Lentisphaerales</taxon>
        <taxon>Lentisphaeraceae</taxon>
        <taxon>Lentisphaera</taxon>
    </lineage>
</organism>
<dbReference type="Gene3D" id="3.40.50.1820">
    <property type="entry name" value="alpha/beta hydrolase"/>
    <property type="match status" value="1"/>
</dbReference>
<dbReference type="STRING" id="313628.LNTAR_03544"/>
<sequence>MISLIRLRSIRLFLLFIFIINMQGLAAVPTLGGVQFWNDISVAGDYKIQKNVITGHCRILEDNYLRLHWGSEKFCRKKLSLLKPLSKQKQIFLIHGLGRSHHSMAKLEDKLVAQGHQVHNLEYSSMLNKTETLALRIEKLIKEHPDSLNIVITHSFGGILFRQFEPQTPIHKAALLAAPNRGSTICDKLKSVHLNFLLGPAGSQLYSSSPLIKTLPEPHCEFITIAGDRPAKLSNWPLGVFFDENSDGIVCESRTKLKNAQSHHKVDASHTFIMNHNQSIHIINSFIKP</sequence>
<evidence type="ECO:0000313" key="2">
    <source>
        <dbReference type="Proteomes" id="UP000004947"/>
    </source>
</evidence>
<keyword evidence="2" id="KW-1185">Reference proteome</keyword>
<dbReference type="PANTHER" id="PTHR37946:SF1">
    <property type="entry name" value="SLL1969 PROTEIN"/>
    <property type="match status" value="1"/>
</dbReference>
<evidence type="ECO:0008006" key="3">
    <source>
        <dbReference type="Google" id="ProtNLM"/>
    </source>
</evidence>
<dbReference type="Proteomes" id="UP000004947">
    <property type="component" value="Unassembled WGS sequence"/>
</dbReference>
<comment type="caution">
    <text evidence="1">The sequence shown here is derived from an EMBL/GenBank/DDBJ whole genome shotgun (WGS) entry which is preliminary data.</text>
</comment>
<name>A6DSR7_9BACT</name>
<dbReference type="AlphaFoldDB" id="A6DSR7"/>